<evidence type="ECO:0000259" key="1">
    <source>
        <dbReference type="PROSITE" id="PS50824"/>
    </source>
</evidence>
<dbReference type="AlphaFoldDB" id="A0A1A8GJN0"/>
<feature type="domain" description="Pyrin" evidence="1">
    <location>
        <begin position="1"/>
        <end position="89"/>
    </location>
</feature>
<dbReference type="Pfam" id="PF02758">
    <property type="entry name" value="PYRIN"/>
    <property type="match status" value="1"/>
</dbReference>
<proteinExistence type="predicted"/>
<dbReference type="EMBL" id="HAEC01003290">
    <property type="protein sequence ID" value="SBQ71367.1"/>
    <property type="molecule type" value="Transcribed_RNA"/>
</dbReference>
<dbReference type="SUPFAM" id="SSF47986">
    <property type="entry name" value="DEATH domain"/>
    <property type="match status" value="1"/>
</dbReference>
<dbReference type="PROSITE" id="PS50824">
    <property type="entry name" value="DAPIN"/>
    <property type="match status" value="1"/>
</dbReference>
<protein>
    <recommendedName>
        <fullName evidence="1">Pyrin domain-containing protein</fullName>
    </recommendedName>
</protein>
<dbReference type="Gene3D" id="1.10.533.10">
    <property type="entry name" value="Death Domain, Fas"/>
    <property type="match status" value="1"/>
</dbReference>
<sequence length="143" mass="15065">MSVQKLLLQTLENMTNDNFKTFKWYLNLGIPKGHAPIPKSQLEGATREEAVTKMTESYGQDKAVAITIEVLKEQGLNGTAEELRNAYVGEITTAPSGTSSSTNSSAVIPPAAPMVSAQGGSVIVAPTIQGGATGSWNITINKS</sequence>
<reference evidence="2" key="2">
    <citation type="submission" date="2016-06" db="EMBL/GenBank/DDBJ databases">
        <title>The genome of a short-lived fish provides insights into sex chromosome evolution and the genetic control of aging.</title>
        <authorList>
            <person name="Reichwald K."/>
            <person name="Felder M."/>
            <person name="Petzold A."/>
            <person name="Koch P."/>
            <person name="Groth M."/>
            <person name="Platzer M."/>
        </authorList>
    </citation>
    <scope>NUCLEOTIDE SEQUENCE</scope>
    <source>
        <tissue evidence="2">Brain</tissue>
    </source>
</reference>
<name>A0A1A8GJN0_9TELE</name>
<evidence type="ECO:0000313" key="2">
    <source>
        <dbReference type="EMBL" id="SBQ71367.1"/>
    </source>
</evidence>
<dbReference type="InterPro" id="IPR011029">
    <property type="entry name" value="DEATH-like_dom_sf"/>
</dbReference>
<reference evidence="2" key="1">
    <citation type="submission" date="2016-05" db="EMBL/GenBank/DDBJ databases">
        <authorList>
            <person name="Lavstsen T."/>
            <person name="Jespersen J.S."/>
        </authorList>
    </citation>
    <scope>NUCLEOTIDE SEQUENCE</scope>
    <source>
        <tissue evidence="2">Brain</tissue>
    </source>
</reference>
<dbReference type="CDD" id="cd08321">
    <property type="entry name" value="Pyrin_ASC-like"/>
    <property type="match status" value="1"/>
</dbReference>
<accession>A0A1A8GJN0</accession>
<dbReference type="SMART" id="SM01289">
    <property type="entry name" value="PYRIN"/>
    <property type="match status" value="1"/>
</dbReference>
<dbReference type="EMBL" id="HAEB01018547">
    <property type="protein sequence ID" value="SBQ65074.1"/>
    <property type="molecule type" value="Transcribed_RNA"/>
</dbReference>
<gene>
    <name evidence="2" type="primary">Nfu_g_1_007155</name>
</gene>
<organism evidence="2">
    <name type="scientific">Nothobranchius korthausae</name>
    <dbReference type="NCBI Taxonomy" id="1143690"/>
    <lineage>
        <taxon>Eukaryota</taxon>
        <taxon>Metazoa</taxon>
        <taxon>Chordata</taxon>
        <taxon>Craniata</taxon>
        <taxon>Vertebrata</taxon>
        <taxon>Euteleostomi</taxon>
        <taxon>Actinopterygii</taxon>
        <taxon>Neopterygii</taxon>
        <taxon>Teleostei</taxon>
        <taxon>Neoteleostei</taxon>
        <taxon>Acanthomorphata</taxon>
        <taxon>Ovalentaria</taxon>
        <taxon>Atherinomorphae</taxon>
        <taxon>Cyprinodontiformes</taxon>
        <taxon>Nothobranchiidae</taxon>
        <taxon>Nothobranchius</taxon>
    </lineage>
</organism>
<dbReference type="InterPro" id="IPR004020">
    <property type="entry name" value="DAPIN"/>
</dbReference>